<dbReference type="Proteomes" id="UP000800038">
    <property type="component" value="Unassembled WGS sequence"/>
</dbReference>
<accession>A0A6A5SNG8</accession>
<sequence length="97" mass="10936">MCYTEHVFHRPCCHWGRQRFAGEPCCRARIVNGYHLPCLYSENNGSVNSDELCFVCKYRIAHGKDCRPLSIISTSVHSSGIGRAESKTYCSEPLHAS</sequence>
<dbReference type="EMBL" id="ML976049">
    <property type="protein sequence ID" value="KAF1941342.1"/>
    <property type="molecule type" value="Genomic_DNA"/>
</dbReference>
<dbReference type="OrthoDB" id="3788755at2759"/>
<proteinExistence type="predicted"/>
<organism evidence="1 2">
    <name type="scientific">Clathrospora elynae</name>
    <dbReference type="NCBI Taxonomy" id="706981"/>
    <lineage>
        <taxon>Eukaryota</taxon>
        <taxon>Fungi</taxon>
        <taxon>Dikarya</taxon>
        <taxon>Ascomycota</taxon>
        <taxon>Pezizomycotina</taxon>
        <taxon>Dothideomycetes</taxon>
        <taxon>Pleosporomycetidae</taxon>
        <taxon>Pleosporales</taxon>
        <taxon>Diademaceae</taxon>
        <taxon>Clathrospora</taxon>
    </lineage>
</organism>
<gene>
    <name evidence="1" type="ORF">EJ02DRAFT_206512</name>
</gene>
<keyword evidence="2" id="KW-1185">Reference proteome</keyword>
<reference evidence="1" key="1">
    <citation type="journal article" date="2020" name="Stud. Mycol.">
        <title>101 Dothideomycetes genomes: a test case for predicting lifestyles and emergence of pathogens.</title>
        <authorList>
            <person name="Haridas S."/>
            <person name="Albert R."/>
            <person name="Binder M."/>
            <person name="Bloem J."/>
            <person name="Labutti K."/>
            <person name="Salamov A."/>
            <person name="Andreopoulos B."/>
            <person name="Baker S."/>
            <person name="Barry K."/>
            <person name="Bills G."/>
            <person name="Bluhm B."/>
            <person name="Cannon C."/>
            <person name="Castanera R."/>
            <person name="Culley D."/>
            <person name="Daum C."/>
            <person name="Ezra D."/>
            <person name="Gonzalez J."/>
            <person name="Henrissat B."/>
            <person name="Kuo A."/>
            <person name="Liang C."/>
            <person name="Lipzen A."/>
            <person name="Lutzoni F."/>
            <person name="Magnuson J."/>
            <person name="Mondo S."/>
            <person name="Nolan M."/>
            <person name="Ohm R."/>
            <person name="Pangilinan J."/>
            <person name="Park H.-J."/>
            <person name="Ramirez L."/>
            <person name="Alfaro M."/>
            <person name="Sun H."/>
            <person name="Tritt A."/>
            <person name="Yoshinaga Y."/>
            <person name="Zwiers L.-H."/>
            <person name="Turgeon B."/>
            <person name="Goodwin S."/>
            <person name="Spatafora J."/>
            <person name="Crous P."/>
            <person name="Grigoriev I."/>
        </authorList>
    </citation>
    <scope>NUCLEOTIDE SEQUENCE</scope>
    <source>
        <strain evidence="1">CBS 161.51</strain>
    </source>
</reference>
<name>A0A6A5SNG8_9PLEO</name>
<dbReference type="AlphaFoldDB" id="A0A6A5SNG8"/>
<protein>
    <submittedName>
        <fullName evidence="1">Uncharacterized protein</fullName>
    </submittedName>
</protein>
<evidence type="ECO:0000313" key="2">
    <source>
        <dbReference type="Proteomes" id="UP000800038"/>
    </source>
</evidence>
<evidence type="ECO:0000313" key="1">
    <source>
        <dbReference type="EMBL" id="KAF1941342.1"/>
    </source>
</evidence>